<keyword evidence="10" id="KW-0678">Repressor</keyword>
<evidence type="ECO:0000313" key="13">
    <source>
        <dbReference type="EMBL" id="EAR30483.1"/>
    </source>
</evidence>
<dbReference type="InterPro" id="IPR020900">
    <property type="entry name" value="Arg_repress_DNA-bd"/>
</dbReference>
<evidence type="ECO:0000256" key="4">
    <source>
        <dbReference type="ARBA" id="ARBA00021148"/>
    </source>
</evidence>
<proteinExistence type="inferred from homology"/>
<dbReference type="GO" id="GO:0006526">
    <property type="term" value="P:L-arginine biosynthetic process"/>
    <property type="evidence" value="ECO:0007669"/>
    <property type="project" value="UniProtKB-UniPathway"/>
</dbReference>
<dbReference type="HAMAP" id="MF_00173">
    <property type="entry name" value="Arg_repressor"/>
    <property type="match status" value="1"/>
</dbReference>
<keyword evidence="6 10" id="KW-0055">Arginine biosynthesis</keyword>
<evidence type="ECO:0000256" key="7">
    <source>
        <dbReference type="ARBA" id="ARBA00023015"/>
    </source>
</evidence>
<dbReference type="GO" id="GO:0034618">
    <property type="term" value="F:arginine binding"/>
    <property type="evidence" value="ECO:0007669"/>
    <property type="project" value="InterPro"/>
</dbReference>
<organism evidence="13 14">
    <name type="scientific">Pseudoalteromonas tunicata D2</name>
    <dbReference type="NCBI Taxonomy" id="87626"/>
    <lineage>
        <taxon>Bacteria</taxon>
        <taxon>Pseudomonadati</taxon>
        <taxon>Pseudomonadota</taxon>
        <taxon>Gammaproteobacteria</taxon>
        <taxon>Alteromonadales</taxon>
        <taxon>Pseudoalteromonadaceae</taxon>
        <taxon>Pseudoalteromonas</taxon>
    </lineage>
</organism>
<comment type="subcellular location">
    <subcellularLocation>
        <location evidence="1 10">Cytoplasm</location>
    </subcellularLocation>
</comment>
<evidence type="ECO:0000256" key="6">
    <source>
        <dbReference type="ARBA" id="ARBA00022571"/>
    </source>
</evidence>
<keyword evidence="10" id="KW-0028">Amino-acid biosynthesis</keyword>
<accession>A4C4K1</accession>
<evidence type="ECO:0000256" key="10">
    <source>
        <dbReference type="HAMAP-Rule" id="MF_00173"/>
    </source>
</evidence>
<dbReference type="OrthoDB" id="6291604at2"/>
<dbReference type="PANTHER" id="PTHR34471:SF1">
    <property type="entry name" value="ARGININE REPRESSOR"/>
    <property type="match status" value="1"/>
</dbReference>
<comment type="similarity">
    <text evidence="3 10">Belongs to the ArgR family.</text>
</comment>
<dbReference type="Pfam" id="PF02863">
    <property type="entry name" value="Arg_repressor_C"/>
    <property type="match status" value="1"/>
</dbReference>
<dbReference type="eggNOG" id="COG1438">
    <property type="taxonomic scope" value="Bacteria"/>
</dbReference>
<dbReference type="AlphaFoldDB" id="A4C4K1"/>
<keyword evidence="5 10" id="KW-0963">Cytoplasm</keyword>
<dbReference type="GO" id="GO:1900079">
    <property type="term" value="P:regulation of arginine biosynthetic process"/>
    <property type="evidence" value="ECO:0007669"/>
    <property type="project" value="UniProtKB-UniRule"/>
</dbReference>
<dbReference type="PRINTS" id="PR01467">
    <property type="entry name" value="ARGREPRESSOR"/>
</dbReference>
<dbReference type="InterPro" id="IPR001669">
    <property type="entry name" value="Arg_repress"/>
</dbReference>
<evidence type="ECO:0000256" key="3">
    <source>
        <dbReference type="ARBA" id="ARBA00008316"/>
    </source>
</evidence>
<dbReference type="GO" id="GO:0003700">
    <property type="term" value="F:DNA-binding transcription factor activity"/>
    <property type="evidence" value="ECO:0007669"/>
    <property type="project" value="UniProtKB-UniRule"/>
</dbReference>
<dbReference type="InterPro" id="IPR020899">
    <property type="entry name" value="Arg_repress_C"/>
</dbReference>
<keyword evidence="8 10" id="KW-0238">DNA-binding</keyword>
<dbReference type="GO" id="GO:0005737">
    <property type="term" value="C:cytoplasm"/>
    <property type="evidence" value="ECO:0007669"/>
    <property type="project" value="UniProtKB-SubCell"/>
</dbReference>
<evidence type="ECO:0000256" key="9">
    <source>
        <dbReference type="ARBA" id="ARBA00023163"/>
    </source>
</evidence>
<evidence type="ECO:0000256" key="2">
    <source>
        <dbReference type="ARBA" id="ARBA00005040"/>
    </source>
</evidence>
<name>A4C4K1_9GAMM</name>
<protein>
    <recommendedName>
        <fullName evidence="4 10">Arginine repressor</fullName>
    </recommendedName>
</protein>
<evidence type="ECO:0000256" key="1">
    <source>
        <dbReference type="ARBA" id="ARBA00004496"/>
    </source>
</evidence>
<gene>
    <name evidence="10" type="primary">argR</name>
    <name evidence="13" type="ORF">PTD2_02901</name>
</gene>
<reference evidence="13 14" key="1">
    <citation type="submission" date="2006-02" db="EMBL/GenBank/DDBJ databases">
        <authorList>
            <person name="Moran M.A."/>
            <person name="Kjelleberg S."/>
            <person name="Egan S."/>
            <person name="Saunders N."/>
            <person name="Thomas T."/>
            <person name="Ferriera S."/>
            <person name="Johnson J."/>
            <person name="Kravitz S."/>
            <person name="Halpern A."/>
            <person name="Remington K."/>
            <person name="Beeson K."/>
            <person name="Tran B."/>
            <person name="Rogers Y.-H."/>
            <person name="Friedman R."/>
            <person name="Venter J.C."/>
        </authorList>
    </citation>
    <scope>NUCLEOTIDE SEQUENCE [LARGE SCALE GENOMIC DNA]</scope>
    <source>
        <strain evidence="13 14">D2</strain>
    </source>
</reference>
<dbReference type="HOGENOM" id="CLU_097103_2_0_6"/>
<dbReference type="PANTHER" id="PTHR34471">
    <property type="entry name" value="ARGININE REPRESSOR"/>
    <property type="match status" value="1"/>
</dbReference>
<evidence type="ECO:0000259" key="11">
    <source>
        <dbReference type="Pfam" id="PF01316"/>
    </source>
</evidence>
<dbReference type="SUPFAM" id="SSF55252">
    <property type="entry name" value="C-terminal domain of arginine repressor"/>
    <property type="match status" value="1"/>
</dbReference>
<comment type="pathway">
    <text evidence="2 10">Amino-acid biosynthesis; L-arginine biosynthesis [regulation].</text>
</comment>
<dbReference type="Proteomes" id="UP000006201">
    <property type="component" value="Unassembled WGS sequence"/>
</dbReference>
<dbReference type="Pfam" id="PF01316">
    <property type="entry name" value="Arg_repressor"/>
    <property type="match status" value="1"/>
</dbReference>
<feature type="domain" description="Arginine repressor C-terminal" evidence="12">
    <location>
        <begin position="81"/>
        <end position="146"/>
    </location>
</feature>
<dbReference type="STRING" id="87626.PTD2_02901"/>
<dbReference type="SUPFAM" id="SSF46785">
    <property type="entry name" value="Winged helix' DNA-binding domain"/>
    <property type="match status" value="1"/>
</dbReference>
<sequence length="153" mass="17121">MKKQSPLIQTIKELLKNEQVRSHYELSYYLAERGFDNVSQPQISRILNQLGAVSIKNAQGQAVYVLQRELMMPTLDTEVGELVIEVHHNEALVVVQTLPGAADIISRVLEKQSKKLHILAAIAGDDSVMILPNKIDGIDLLVKKIRQIFAVNL</sequence>
<keyword evidence="7 10" id="KW-0805">Transcription regulation</keyword>
<dbReference type="InterPro" id="IPR036251">
    <property type="entry name" value="Arg_repress_C_sf"/>
</dbReference>
<dbReference type="RefSeq" id="WP_009836781.1">
    <property type="nucleotide sequence ID" value="NZ_AAOH01000001.1"/>
</dbReference>
<evidence type="ECO:0000259" key="12">
    <source>
        <dbReference type="Pfam" id="PF02863"/>
    </source>
</evidence>
<dbReference type="GO" id="GO:0051259">
    <property type="term" value="P:protein complex oligomerization"/>
    <property type="evidence" value="ECO:0007669"/>
    <property type="project" value="InterPro"/>
</dbReference>
<evidence type="ECO:0000256" key="5">
    <source>
        <dbReference type="ARBA" id="ARBA00022490"/>
    </source>
</evidence>
<dbReference type="Gene3D" id="3.30.1360.40">
    <property type="match status" value="1"/>
</dbReference>
<keyword evidence="14" id="KW-1185">Reference proteome</keyword>
<dbReference type="InterPro" id="IPR036390">
    <property type="entry name" value="WH_DNA-bd_sf"/>
</dbReference>
<dbReference type="Gene3D" id="1.10.10.10">
    <property type="entry name" value="Winged helix-like DNA-binding domain superfamily/Winged helix DNA-binding domain"/>
    <property type="match status" value="1"/>
</dbReference>
<dbReference type="EMBL" id="AAOH01000001">
    <property type="protein sequence ID" value="EAR30483.1"/>
    <property type="molecule type" value="Genomic_DNA"/>
</dbReference>
<feature type="domain" description="Arginine repressor DNA-binding" evidence="11">
    <location>
        <begin position="5"/>
        <end position="69"/>
    </location>
</feature>
<comment type="function">
    <text evidence="10">Regulates arginine biosynthesis genes.</text>
</comment>
<dbReference type="UniPathway" id="UPA00068"/>
<dbReference type="GO" id="GO:0003677">
    <property type="term" value="F:DNA binding"/>
    <property type="evidence" value="ECO:0007669"/>
    <property type="project" value="UniProtKB-KW"/>
</dbReference>
<comment type="caution">
    <text evidence="13">The sequence shown here is derived from an EMBL/GenBank/DDBJ whole genome shotgun (WGS) entry which is preliminary data.</text>
</comment>
<evidence type="ECO:0000256" key="8">
    <source>
        <dbReference type="ARBA" id="ARBA00023125"/>
    </source>
</evidence>
<dbReference type="InterPro" id="IPR036388">
    <property type="entry name" value="WH-like_DNA-bd_sf"/>
</dbReference>
<evidence type="ECO:0000313" key="14">
    <source>
        <dbReference type="Proteomes" id="UP000006201"/>
    </source>
</evidence>
<keyword evidence="9 10" id="KW-0804">Transcription</keyword>